<dbReference type="CDD" id="cd03477">
    <property type="entry name" value="Rieske_YhfW_C"/>
    <property type="match status" value="1"/>
</dbReference>
<sequence length="510" mass="52801">MSDPAPAGHPGGELRSLWLATAGTTSFPPLNGVLEVDVAVIGGGIAGLTAALALKRSGRSVAVLEAGRIGTGVTGHTTGKVTSLHRLAYTALEQTHGRSVAGAYGRANEAAVEHIAGVVEAEGIACGFRRVANYTFAERPESLPVLRAEAALASSLGLPATYTADVPLPFPVAGAVRFDRQAQMHALLYLQGIARKVAGDGSFVFEETRATGLRDGTPVEIGTEGGTVLATDAIVATNIPFGDQGRFAEMCRPHRSYIVAAPVDSPPLDATFISVEDPMRSLLTTKLDGVSYLLTGGEGHPASETVEPASRFANLADYAQSRFGAGPVAYRWSTQDAMPRDGLPYVGPLTPDSRHAFVITGLRKWGLTNGTAAALILADLLNGTPNSWASFFDSNRAGRPVAGTALPAPDPGEPAPAAPAAATSLPVEDLQPGDGMVVEAAAGSTACYRDDAGTLHTVSAICTHLGCTVGFNQAERTWDCPCHGSRFTVDGRVIQGPATRDLPPRPAPAT</sequence>
<name>A0A1H1ZCD6_9MICC</name>
<evidence type="ECO:0000313" key="8">
    <source>
        <dbReference type="EMBL" id="SDT31269.1"/>
    </source>
</evidence>
<dbReference type="RefSeq" id="WP_091720396.1">
    <property type="nucleotide sequence ID" value="NZ_LT629779.1"/>
</dbReference>
<keyword evidence="9" id="KW-1185">Reference proteome</keyword>
<feature type="region of interest" description="Disordered" evidence="6">
    <location>
        <begin position="402"/>
        <end position="421"/>
    </location>
</feature>
<protein>
    <submittedName>
        <fullName evidence="8">Glycine/D-amino acid oxidase</fullName>
    </submittedName>
</protein>
<evidence type="ECO:0000313" key="9">
    <source>
        <dbReference type="Proteomes" id="UP000198751"/>
    </source>
</evidence>
<dbReference type="GO" id="GO:0046872">
    <property type="term" value="F:metal ion binding"/>
    <property type="evidence" value="ECO:0007669"/>
    <property type="project" value="UniProtKB-KW"/>
</dbReference>
<gene>
    <name evidence="8" type="ORF">SAMN04489743_2389</name>
</gene>
<feature type="compositionally biased region" description="Pro residues" evidence="6">
    <location>
        <begin position="408"/>
        <end position="417"/>
    </location>
</feature>
<dbReference type="InterPro" id="IPR036188">
    <property type="entry name" value="FAD/NAD-bd_sf"/>
</dbReference>
<dbReference type="Gene3D" id="3.50.50.60">
    <property type="entry name" value="FAD/NAD(P)-binding domain"/>
    <property type="match status" value="1"/>
</dbReference>
<keyword evidence="5" id="KW-1015">Disulfide bond</keyword>
<dbReference type="InterPro" id="IPR017941">
    <property type="entry name" value="Rieske_2Fe-2S"/>
</dbReference>
<dbReference type="InterPro" id="IPR038010">
    <property type="entry name" value="YhfW_C"/>
</dbReference>
<dbReference type="InterPro" id="IPR006076">
    <property type="entry name" value="FAD-dep_OxRdtase"/>
</dbReference>
<evidence type="ECO:0000256" key="4">
    <source>
        <dbReference type="ARBA" id="ARBA00023014"/>
    </source>
</evidence>
<dbReference type="GO" id="GO:0051537">
    <property type="term" value="F:2 iron, 2 sulfur cluster binding"/>
    <property type="evidence" value="ECO:0007669"/>
    <property type="project" value="UniProtKB-KW"/>
</dbReference>
<proteinExistence type="predicted"/>
<dbReference type="EMBL" id="LT629779">
    <property type="protein sequence ID" value="SDT31269.1"/>
    <property type="molecule type" value="Genomic_DNA"/>
</dbReference>
<dbReference type="PROSITE" id="PS51296">
    <property type="entry name" value="RIESKE"/>
    <property type="match status" value="1"/>
</dbReference>
<dbReference type="Gene3D" id="2.102.10.10">
    <property type="entry name" value="Rieske [2Fe-2S] iron-sulphur domain"/>
    <property type="match status" value="1"/>
</dbReference>
<accession>A0A1H1ZCD6</accession>
<keyword evidence="1" id="KW-0001">2Fe-2S</keyword>
<dbReference type="OrthoDB" id="9767869at2"/>
<keyword evidence="3" id="KW-0408">Iron</keyword>
<dbReference type="Proteomes" id="UP000198751">
    <property type="component" value="Chromosome I"/>
</dbReference>
<evidence type="ECO:0000256" key="1">
    <source>
        <dbReference type="ARBA" id="ARBA00022714"/>
    </source>
</evidence>
<evidence type="ECO:0000259" key="7">
    <source>
        <dbReference type="PROSITE" id="PS51296"/>
    </source>
</evidence>
<keyword evidence="4" id="KW-0411">Iron-sulfur</keyword>
<dbReference type="Pfam" id="PF00355">
    <property type="entry name" value="Rieske"/>
    <property type="match status" value="1"/>
</dbReference>
<reference evidence="9" key="1">
    <citation type="submission" date="2016-10" db="EMBL/GenBank/DDBJ databases">
        <authorList>
            <person name="Varghese N."/>
            <person name="Submissions S."/>
        </authorList>
    </citation>
    <scope>NUCLEOTIDE SEQUENCE [LARGE SCALE GENOMIC DNA]</scope>
    <source>
        <strain evidence="9">IMMIB L-1606</strain>
    </source>
</reference>
<evidence type="ECO:0000256" key="3">
    <source>
        <dbReference type="ARBA" id="ARBA00023004"/>
    </source>
</evidence>
<evidence type="ECO:0000256" key="2">
    <source>
        <dbReference type="ARBA" id="ARBA00022723"/>
    </source>
</evidence>
<organism evidence="8 9">
    <name type="scientific">Pseudarthrobacter equi</name>
    <dbReference type="NCBI Taxonomy" id="728066"/>
    <lineage>
        <taxon>Bacteria</taxon>
        <taxon>Bacillati</taxon>
        <taxon>Actinomycetota</taxon>
        <taxon>Actinomycetes</taxon>
        <taxon>Micrococcales</taxon>
        <taxon>Micrococcaceae</taxon>
        <taxon>Pseudarthrobacter</taxon>
    </lineage>
</organism>
<feature type="domain" description="Rieske" evidence="7">
    <location>
        <begin position="422"/>
        <end position="510"/>
    </location>
</feature>
<dbReference type="AlphaFoldDB" id="A0A1H1ZCD6"/>
<dbReference type="SUPFAM" id="SSF51905">
    <property type="entry name" value="FAD/NAD(P)-binding domain"/>
    <property type="match status" value="1"/>
</dbReference>
<dbReference type="InterPro" id="IPR005805">
    <property type="entry name" value="Rieske_Fe-S_prot_C"/>
</dbReference>
<dbReference type="GO" id="GO:0016020">
    <property type="term" value="C:membrane"/>
    <property type="evidence" value="ECO:0007669"/>
    <property type="project" value="InterPro"/>
</dbReference>
<dbReference type="GO" id="GO:0004497">
    <property type="term" value="F:monooxygenase activity"/>
    <property type="evidence" value="ECO:0007669"/>
    <property type="project" value="UniProtKB-ARBA"/>
</dbReference>
<keyword evidence="2" id="KW-0479">Metal-binding</keyword>
<evidence type="ECO:0000256" key="6">
    <source>
        <dbReference type="SAM" id="MobiDB-lite"/>
    </source>
</evidence>
<dbReference type="GO" id="GO:0016705">
    <property type="term" value="F:oxidoreductase activity, acting on paired donors, with incorporation or reduction of molecular oxygen"/>
    <property type="evidence" value="ECO:0007669"/>
    <property type="project" value="UniProtKB-ARBA"/>
</dbReference>
<dbReference type="PANTHER" id="PTHR13847:SF274">
    <property type="entry name" value="RIESKE 2FE-2S IRON-SULFUR PROTEIN YHFW-RELATED"/>
    <property type="match status" value="1"/>
</dbReference>
<dbReference type="SUPFAM" id="SSF50022">
    <property type="entry name" value="ISP domain"/>
    <property type="match status" value="1"/>
</dbReference>
<evidence type="ECO:0000256" key="5">
    <source>
        <dbReference type="ARBA" id="ARBA00023157"/>
    </source>
</evidence>
<dbReference type="PRINTS" id="PR00162">
    <property type="entry name" value="RIESKE"/>
</dbReference>
<dbReference type="PANTHER" id="PTHR13847">
    <property type="entry name" value="SARCOSINE DEHYDROGENASE-RELATED"/>
    <property type="match status" value="1"/>
</dbReference>
<dbReference type="InterPro" id="IPR036922">
    <property type="entry name" value="Rieske_2Fe-2S_sf"/>
</dbReference>
<dbReference type="Pfam" id="PF01266">
    <property type="entry name" value="DAO"/>
    <property type="match status" value="1"/>
</dbReference>
<dbReference type="GO" id="GO:0005737">
    <property type="term" value="C:cytoplasm"/>
    <property type="evidence" value="ECO:0007669"/>
    <property type="project" value="TreeGrafter"/>
</dbReference>
<dbReference type="Gene3D" id="3.30.9.10">
    <property type="entry name" value="D-Amino Acid Oxidase, subunit A, domain 2"/>
    <property type="match status" value="1"/>
</dbReference>